<name>A0A922SL61_SPOEX</name>
<dbReference type="AlphaFoldDB" id="A0A922SL61"/>
<gene>
    <name evidence="1" type="ORF">HF086_001556</name>
</gene>
<dbReference type="EMBL" id="JACEFF010000213">
    <property type="protein sequence ID" value="KAH9641840.1"/>
    <property type="molecule type" value="Genomic_DNA"/>
</dbReference>
<comment type="caution">
    <text evidence="1">The sequence shown here is derived from an EMBL/GenBank/DDBJ whole genome shotgun (WGS) entry which is preliminary data.</text>
</comment>
<evidence type="ECO:0000313" key="2">
    <source>
        <dbReference type="Proteomes" id="UP000814243"/>
    </source>
</evidence>
<sequence length="89" mass="10182">MCRRVGVQDQFELAQRLFVPNMHKVHRCVGDLFISDGFRANSNIVCLTLHMKEMLYAWNSGDCGVVHKGVWNQLVCRIKVKATSEFARA</sequence>
<organism evidence="1 2">
    <name type="scientific">Spodoptera exigua</name>
    <name type="common">Beet armyworm</name>
    <name type="synonym">Noctua fulgens</name>
    <dbReference type="NCBI Taxonomy" id="7107"/>
    <lineage>
        <taxon>Eukaryota</taxon>
        <taxon>Metazoa</taxon>
        <taxon>Ecdysozoa</taxon>
        <taxon>Arthropoda</taxon>
        <taxon>Hexapoda</taxon>
        <taxon>Insecta</taxon>
        <taxon>Pterygota</taxon>
        <taxon>Neoptera</taxon>
        <taxon>Endopterygota</taxon>
        <taxon>Lepidoptera</taxon>
        <taxon>Glossata</taxon>
        <taxon>Ditrysia</taxon>
        <taxon>Noctuoidea</taxon>
        <taxon>Noctuidae</taxon>
        <taxon>Amphipyrinae</taxon>
        <taxon>Spodoptera</taxon>
    </lineage>
</organism>
<proteinExistence type="predicted"/>
<accession>A0A922SL61</accession>
<reference evidence="1" key="1">
    <citation type="journal article" date="2021" name="G3 (Bethesda)">
        <title>Genome and transcriptome analysis of the beet armyworm Spodoptera exigua reveals targets for pest control. .</title>
        <authorList>
            <person name="Simon S."/>
            <person name="Breeschoten T."/>
            <person name="Jansen H.J."/>
            <person name="Dirks R.P."/>
            <person name="Schranz M.E."/>
            <person name="Ros V.I.D."/>
        </authorList>
    </citation>
    <scope>NUCLEOTIDE SEQUENCE</scope>
    <source>
        <strain evidence="1">TB_SE_WUR_2020</strain>
    </source>
</reference>
<dbReference type="Proteomes" id="UP000814243">
    <property type="component" value="Unassembled WGS sequence"/>
</dbReference>
<evidence type="ECO:0000313" key="1">
    <source>
        <dbReference type="EMBL" id="KAH9641840.1"/>
    </source>
</evidence>
<protein>
    <submittedName>
        <fullName evidence="1">Uncharacterized protein</fullName>
    </submittedName>
</protein>